<dbReference type="AlphaFoldDB" id="A0A9X1X7R8"/>
<gene>
    <name evidence="1" type="ORF">MUY27_18525</name>
</gene>
<evidence type="ECO:0000313" key="1">
    <source>
        <dbReference type="EMBL" id="MCJ8211720.1"/>
    </source>
</evidence>
<protein>
    <submittedName>
        <fullName evidence="1">Uncharacterized protein</fullName>
    </submittedName>
</protein>
<dbReference type="RefSeq" id="WP_245132586.1">
    <property type="nucleotide sequence ID" value="NZ_JALJEJ010000012.1"/>
</dbReference>
<dbReference type="EMBL" id="JALJEJ010000012">
    <property type="protein sequence ID" value="MCJ8211720.1"/>
    <property type="molecule type" value="Genomic_DNA"/>
</dbReference>
<sequence length="110" mass="12792">MEPTQIINLVYHHISSSITERLAKQGYLPAQEQHNDIVFDSRYIIWSNDQDALRLTWDGKEEVFLLEVTYTLPISGVTQWEELAEVPFNISGYNQDDEKLILETLLEPLN</sequence>
<proteinExistence type="predicted"/>
<name>A0A9X1X7R8_9SPHI</name>
<dbReference type="Proteomes" id="UP001139450">
    <property type="component" value="Unassembled WGS sequence"/>
</dbReference>
<reference evidence="1" key="1">
    <citation type="submission" date="2022-04" db="EMBL/GenBank/DDBJ databases">
        <title>Mucilaginibacter sp. RS28 isolated from freshwater.</title>
        <authorList>
            <person name="Ko S.-R."/>
        </authorList>
    </citation>
    <scope>NUCLEOTIDE SEQUENCE</scope>
    <source>
        <strain evidence="1">RS28</strain>
    </source>
</reference>
<evidence type="ECO:0000313" key="2">
    <source>
        <dbReference type="Proteomes" id="UP001139450"/>
    </source>
</evidence>
<comment type="caution">
    <text evidence="1">The sequence shown here is derived from an EMBL/GenBank/DDBJ whole genome shotgun (WGS) entry which is preliminary data.</text>
</comment>
<keyword evidence="2" id="KW-1185">Reference proteome</keyword>
<organism evidence="1 2">
    <name type="scientific">Mucilaginibacter straminoryzae</name>
    <dbReference type="NCBI Taxonomy" id="2932774"/>
    <lineage>
        <taxon>Bacteria</taxon>
        <taxon>Pseudomonadati</taxon>
        <taxon>Bacteroidota</taxon>
        <taxon>Sphingobacteriia</taxon>
        <taxon>Sphingobacteriales</taxon>
        <taxon>Sphingobacteriaceae</taxon>
        <taxon>Mucilaginibacter</taxon>
    </lineage>
</organism>
<accession>A0A9X1X7R8</accession>